<dbReference type="Proteomes" id="UP001595791">
    <property type="component" value="Unassembled WGS sequence"/>
</dbReference>
<dbReference type="EMBL" id="JBHSBU010000001">
    <property type="protein sequence ID" value="MFC4158960.1"/>
    <property type="molecule type" value="Genomic_DNA"/>
</dbReference>
<accession>A0ABV8MNY6</accession>
<comment type="caution">
    <text evidence="1">The sequence shown here is derived from an EMBL/GenBank/DDBJ whole genome shotgun (WGS) entry which is preliminary data.</text>
</comment>
<sequence>MHKIKPRVSVDDVLFGANFQFLMSAGYVECPDSYDEETKWRIFRKNDEVDIYIKDDTIICIACFQDCVIDGICLIGMSPADLIAALGNPDEIGEAVWVSDNEQQIPYEYFSLGLQIWFEADKVVSVFCNATY</sequence>
<evidence type="ECO:0000313" key="1">
    <source>
        <dbReference type="EMBL" id="MFC4158960.1"/>
    </source>
</evidence>
<organism evidence="1 2">
    <name type="scientific">Chitinimonas lacunae</name>
    <dbReference type="NCBI Taxonomy" id="1963018"/>
    <lineage>
        <taxon>Bacteria</taxon>
        <taxon>Pseudomonadati</taxon>
        <taxon>Pseudomonadota</taxon>
        <taxon>Betaproteobacteria</taxon>
        <taxon>Neisseriales</taxon>
        <taxon>Chitinibacteraceae</taxon>
        <taxon>Chitinimonas</taxon>
    </lineage>
</organism>
<keyword evidence="2" id="KW-1185">Reference proteome</keyword>
<evidence type="ECO:0000313" key="2">
    <source>
        <dbReference type="Proteomes" id="UP001595791"/>
    </source>
</evidence>
<protein>
    <submittedName>
        <fullName evidence="1">Uncharacterized protein</fullName>
    </submittedName>
</protein>
<name>A0ABV8MNY6_9NEIS</name>
<gene>
    <name evidence="1" type="ORF">ACFOW7_06265</name>
</gene>
<proteinExistence type="predicted"/>
<reference evidence="2" key="1">
    <citation type="journal article" date="2019" name="Int. J. Syst. Evol. Microbiol.">
        <title>The Global Catalogue of Microorganisms (GCM) 10K type strain sequencing project: providing services to taxonomists for standard genome sequencing and annotation.</title>
        <authorList>
            <consortium name="The Broad Institute Genomics Platform"/>
            <consortium name="The Broad Institute Genome Sequencing Center for Infectious Disease"/>
            <person name="Wu L."/>
            <person name="Ma J."/>
        </authorList>
    </citation>
    <scope>NUCLEOTIDE SEQUENCE [LARGE SCALE GENOMIC DNA]</scope>
    <source>
        <strain evidence="2">LMG 29894</strain>
    </source>
</reference>
<dbReference type="RefSeq" id="WP_378162194.1">
    <property type="nucleotide sequence ID" value="NZ_JBHSBU010000001.1"/>
</dbReference>